<dbReference type="Gene3D" id="3.40.50.10810">
    <property type="entry name" value="Tandem AAA-ATPase domain"/>
    <property type="match status" value="1"/>
</dbReference>
<dbReference type="AlphaFoldDB" id="A0A2A6JCI5"/>
<dbReference type="SMART" id="SM00490">
    <property type="entry name" value="HELICc"/>
    <property type="match status" value="1"/>
</dbReference>
<dbReference type="SMART" id="SM00487">
    <property type="entry name" value="DEXDc"/>
    <property type="match status" value="1"/>
</dbReference>
<dbReference type="SUPFAM" id="SSF52540">
    <property type="entry name" value="P-loop containing nucleoside triphosphate hydrolases"/>
    <property type="match status" value="2"/>
</dbReference>
<evidence type="ECO:0000256" key="3">
    <source>
        <dbReference type="SAM" id="MobiDB-lite"/>
    </source>
</evidence>
<evidence type="ECO:0000256" key="2">
    <source>
        <dbReference type="PROSITE-ProRule" id="PRU00325"/>
    </source>
</evidence>
<protein>
    <submittedName>
        <fullName evidence="7">Helicase SNF2</fullName>
    </submittedName>
</protein>
<name>A0A2A6JCI5_9HYPH</name>
<dbReference type="PROSITE" id="PS50966">
    <property type="entry name" value="ZF_SWIM"/>
    <property type="match status" value="1"/>
</dbReference>
<dbReference type="Pfam" id="PF00271">
    <property type="entry name" value="Helicase_C"/>
    <property type="match status" value="1"/>
</dbReference>
<feature type="domain" description="Helicase ATP-binding" evidence="5">
    <location>
        <begin position="243"/>
        <end position="405"/>
    </location>
</feature>
<reference evidence="7 8" key="1">
    <citation type="submission" date="2017-09" db="EMBL/GenBank/DDBJ databases">
        <title>Comparative genomics of rhizobia isolated from Phaseolus vulgaris in China.</title>
        <authorList>
            <person name="Tong W."/>
        </authorList>
    </citation>
    <scope>NUCLEOTIDE SEQUENCE [LARGE SCALE GENOMIC DNA]</scope>
    <source>
        <strain evidence="7 8">C5</strain>
    </source>
</reference>
<evidence type="ECO:0000256" key="1">
    <source>
        <dbReference type="ARBA" id="ARBA00022801"/>
    </source>
</evidence>
<dbReference type="InterPro" id="IPR007527">
    <property type="entry name" value="Znf_SWIM"/>
</dbReference>
<dbReference type="PANTHER" id="PTHR10799">
    <property type="entry name" value="SNF2/RAD54 HELICASE FAMILY"/>
    <property type="match status" value="1"/>
</dbReference>
<dbReference type="InterPro" id="IPR049730">
    <property type="entry name" value="SNF2/RAD54-like_C"/>
</dbReference>
<keyword evidence="2" id="KW-0863">Zinc-finger</keyword>
<dbReference type="Gene3D" id="3.40.50.300">
    <property type="entry name" value="P-loop containing nucleotide triphosphate hydrolases"/>
    <property type="match status" value="1"/>
</dbReference>
<sequence length="830" mass="91332">MKSKPRSLKAAAKPNQEPKLSRTHAPTDLSPVDWQRGLRRQFGREQAFGLENLTEEPFFSEFRVSNPVSNSSYRVVIRGRGPGGNFCSCPDYTTSELGTCKHLEFTLARLEKKRGAKTAFARGYQPVFSELYLRNDGQRRIHFRAGSQCPPAVKEAAAALFDAERNGMLPDDRFGELEPFMAMASDSDHEFRAYDDALDFVAGKRDAERRASKLDQLFPQGAADPGLQTLLKVPLYPYQAEGALFATRAGRALIGDEMGLGKTIQAIAATEILARHFGVSRVLVICPTSLKYQWQSEIARFSGRGGENAARVINGGRAERQKDFALDDFCKITNYEKLKPDLDLITAWAPDLVIVDEAQRVKNWNTIAARALKSIDSAYAIVLSGTPLENKLEELVSIVQFVDQHRLGPTWKLLHEHQVKDESGRVTGYTGLEKIGQTLAPIMIRRRKSEVLRQLPSRTDQNFLVPMTEGQMLCHQENADVVARIVQRWHKTKFLSDKDQRRLTCALQNMRMSCNSTYLLDQETDHGVKADELAALLDELIADPEAKAVVFSQWTRTHDIVIRRLEARGIGYVSLHGGVPSEKRPALIERFRNDPTCRVFLSTDAGSTGLNLQNASTLVNMDLPWNPAILEQRIARIHRIGQPRPVQVINFVSKGTIEEGMLSVLAFKRSLSAGILDGGLGEISLGGSRLNRFMKEVESVTGNMGEGEAVTPAEEVSNFVTAEETVSADDLKADVERDTGAKATARAEAAEAPPPNAASDPWQALAQIGTQVVAALAAASDPDATAHPWVERDAATGARSLKIPLPPPETAAQLANALSALADSLRGRIV</sequence>
<dbReference type="GO" id="GO:0004386">
    <property type="term" value="F:helicase activity"/>
    <property type="evidence" value="ECO:0007669"/>
    <property type="project" value="UniProtKB-KW"/>
</dbReference>
<dbReference type="PROSITE" id="PS51192">
    <property type="entry name" value="HELICASE_ATP_BIND_1"/>
    <property type="match status" value="1"/>
</dbReference>
<dbReference type="RefSeq" id="WP_097612492.1">
    <property type="nucleotide sequence ID" value="NZ_NWSV01000006.1"/>
</dbReference>
<evidence type="ECO:0000259" key="5">
    <source>
        <dbReference type="PROSITE" id="PS51192"/>
    </source>
</evidence>
<dbReference type="GO" id="GO:0005524">
    <property type="term" value="F:ATP binding"/>
    <property type="evidence" value="ECO:0007669"/>
    <property type="project" value="InterPro"/>
</dbReference>
<evidence type="ECO:0000259" key="6">
    <source>
        <dbReference type="PROSITE" id="PS51194"/>
    </source>
</evidence>
<feature type="domain" description="Helicase C-terminal" evidence="6">
    <location>
        <begin position="536"/>
        <end position="691"/>
    </location>
</feature>
<dbReference type="Proteomes" id="UP000220768">
    <property type="component" value="Unassembled WGS sequence"/>
</dbReference>
<gene>
    <name evidence="7" type="ORF">CO666_12840</name>
</gene>
<dbReference type="InterPro" id="IPR001650">
    <property type="entry name" value="Helicase_C-like"/>
</dbReference>
<dbReference type="InterPro" id="IPR027417">
    <property type="entry name" value="P-loop_NTPase"/>
</dbReference>
<feature type="region of interest" description="Disordered" evidence="3">
    <location>
        <begin position="738"/>
        <end position="758"/>
    </location>
</feature>
<keyword evidence="8" id="KW-1185">Reference proteome</keyword>
<evidence type="ECO:0000259" key="4">
    <source>
        <dbReference type="PROSITE" id="PS50966"/>
    </source>
</evidence>
<dbReference type="GO" id="GO:0016787">
    <property type="term" value="F:hydrolase activity"/>
    <property type="evidence" value="ECO:0007669"/>
    <property type="project" value="UniProtKB-KW"/>
</dbReference>
<dbReference type="EMBL" id="NWSV01000006">
    <property type="protein sequence ID" value="PDT04017.1"/>
    <property type="molecule type" value="Genomic_DNA"/>
</dbReference>
<dbReference type="GO" id="GO:0008270">
    <property type="term" value="F:zinc ion binding"/>
    <property type="evidence" value="ECO:0007669"/>
    <property type="project" value="UniProtKB-KW"/>
</dbReference>
<dbReference type="CDD" id="cd18793">
    <property type="entry name" value="SF2_C_SNF"/>
    <property type="match status" value="1"/>
</dbReference>
<dbReference type="CDD" id="cd17919">
    <property type="entry name" value="DEXHc_Snf"/>
    <property type="match status" value="1"/>
</dbReference>
<keyword evidence="2" id="KW-0862">Zinc</keyword>
<keyword evidence="2" id="KW-0479">Metal-binding</keyword>
<comment type="caution">
    <text evidence="7">The sequence shown here is derived from an EMBL/GenBank/DDBJ whole genome shotgun (WGS) entry which is preliminary data.</text>
</comment>
<dbReference type="Pfam" id="PF00176">
    <property type="entry name" value="SNF2-rel_dom"/>
    <property type="match status" value="1"/>
</dbReference>
<dbReference type="PROSITE" id="PS51194">
    <property type="entry name" value="HELICASE_CTER"/>
    <property type="match status" value="1"/>
</dbReference>
<dbReference type="InterPro" id="IPR014001">
    <property type="entry name" value="Helicase_ATP-bd"/>
</dbReference>
<keyword evidence="7" id="KW-0347">Helicase</keyword>
<dbReference type="InterPro" id="IPR038718">
    <property type="entry name" value="SNF2-like_sf"/>
</dbReference>
<accession>A0A2A6JCI5</accession>
<feature type="region of interest" description="Disordered" evidence="3">
    <location>
        <begin position="1"/>
        <end position="32"/>
    </location>
</feature>
<keyword evidence="7" id="KW-0547">Nucleotide-binding</keyword>
<feature type="domain" description="SWIM-type" evidence="4">
    <location>
        <begin position="73"/>
        <end position="111"/>
    </location>
</feature>
<keyword evidence="7" id="KW-0067">ATP-binding</keyword>
<evidence type="ECO:0000313" key="8">
    <source>
        <dbReference type="Proteomes" id="UP000220768"/>
    </source>
</evidence>
<evidence type="ECO:0000313" key="7">
    <source>
        <dbReference type="EMBL" id="PDT04017.1"/>
    </source>
</evidence>
<feature type="compositionally biased region" description="Low complexity" evidence="3">
    <location>
        <begin position="741"/>
        <end position="751"/>
    </location>
</feature>
<proteinExistence type="predicted"/>
<dbReference type="InterPro" id="IPR000330">
    <property type="entry name" value="SNF2_N"/>
</dbReference>
<organism evidence="7 8">
    <name type="scientific">Rhizobium chutanense</name>
    <dbReference type="NCBI Taxonomy" id="2035448"/>
    <lineage>
        <taxon>Bacteria</taxon>
        <taxon>Pseudomonadati</taxon>
        <taxon>Pseudomonadota</taxon>
        <taxon>Alphaproteobacteria</taxon>
        <taxon>Hyphomicrobiales</taxon>
        <taxon>Rhizobiaceae</taxon>
        <taxon>Rhizobium/Agrobacterium group</taxon>
        <taxon>Rhizobium</taxon>
    </lineage>
</organism>
<keyword evidence="1" id="KW-0378">Hydrolase</keyword>